<organism evidence="2 3">
    <name type="scientific">Halogranum gelatinilyticum</name>
    <dbReference type="NCBI Taxonomy" id="660521"/>
    <lineage>
        <taxon>Archaea</taxon>
        <taxon>Methanobacteriati</taxon>
        <taxon>Methanobacteriota</taxon>
        <taxon>Stenosarchaea group</taxon>
        <taxon>Halobacteria</taxon>
        <taxon>Halobacteriales</taxon>
        <taxon>Haloferacaceae</taxon>
    </lineage>
</organism>
<gene>
    <name evidence="2" type="ORF">SAMN04487949_2834</name>
</gene>
<proteinExistence type="predicted"/>
<dbReference type="InterPro" id="IPR055766">
    <property type="entry name" value="DUF7342"/>
</dbReference>
<dbReference type="STRING" id="660521.SAMN04487949_2834"/>
<dbReference type="AlphaFoldDB" id="A0A1G9X4G1"/>
<evidence type="ECO:0008006" key="4">
    <source>
        <dbReference type="Google" id="ProtNLM"/>
    </source>
</evidence>
<evidence type="ECO:0000313" key="2">
    <source>
        <dbReference type="EMBL" id="SDM91592.1"/>
    </source>
</evidence>
<evidence type="ECO:0000256" key="1">
    <source>
        <dbReference type="SAM" id="MobiDB-lite"/>
    </source>
</evidence>
<evidence type="ECO:0000313" key="3">
    <source>
        <dbReference type="Proteomes" id="UP000199451"/>
    </source>
</evidence>
<reference evidence="3" key="1">
    <citation type="submission" date="2016-10" db="EMBL/GenBank/DDBJ databases">
        <authorList>
            <person name="Varghese N."/>
            <person name="Submissions S."/>
        </authorList>
    </citation>
    <scope>NUCLEOTIDE SEQUENCE [LARGE SCALE GENOMIC DNA]</scope>
    <source>
        <strain evidence="3">CGMCC 1.10119</strain>
    </source>
</reference>
<feature type="region of interest" description="Disordered" evidence="1">
    <location>
        <begin position="1"/>
        <end position="24"/>
    </location>
</feature>
<dbReference type="EMBL" id="FNHL01000004">
    <property type="protein sequence ID" value="SDM91592.1"/>
    <property type="molecule type" value="Genomic_DNA"/>
</dbReference>
<protein>
    <recommendedName>
        <fullName evidence="4">DNA-binding transcriptional regulator GbsR, MarR family</fullName>
    </recommendedName>
</protein>
<accession>A0A1G9X4G1</accession>
<dbReference type="Pfam" id="PF24033">
    <property type="entry name" value="DUF7342"/>
    <property type="match status" value="1"/>
</dbReference>
<sequence length="174" mass="20340">MSGEPPTDRPQLADEWESSLSGRSTRERVYETALQLYDPTRVSAVADRADVSAETARDYLQWFAEMGILTEVSSSPATYRRNDSYFQWRRVQELRDKPLEELETELRELTDQERSYRDRFGVDAPGDVDALEHADYDEVEDVWMTLQEWQTVRRRIREVELARRDRDGTAEASA</sequence>
<dbReference type="OrthoDB" id="240032at2157"/>
<name>A0A1G9X4G1_9EURY</name>
<dbReference type="Proteomes" id="UP000199451">
    <property type="component" value="Unassembled WGS sequence"/>
</dbReference>
<keyword evidence="3" id="KW-1185">Reference proteome</keyword>
<dbReference type="RefSeq" id="WP_139173351.1">
    <property type="nucleotide sequence ID" value="NZ_FNHL01000004.1"/>
</dbReference>